<dbReference type="Pfam" id="PF12371">
    <property type="entry name" value="TMEM131_like_N"/>
    <property type="match status" value="1"/>
</dbReference>
<feature type="compositionally biased region" description="Polar residues" evidence="1">
    <location>
        <begin position="1189"/>
        <end position="1202"/>
    </location>
</feature>
<evidence type="ECO:0000313" key="5">
    <source>
        <dbReference type="EMBL" id="KAG0591414.1"/>
    </source>
</evidence>
<dbReference type="InterPro" id="IPR039877">
    <property type="entry name" value="TMEM131-like"/>
</dbReference>
<protein>
    <recommendedName>
        <fullName evidence="7">Transmembrane protein</fullName>
    </recommendedName>
</protein>
<dbReference type="InterPro" id="IPR013783">
    <property type="entry name" value="Ig-like_fold"/>
</dbReference>
<evidence type="ECO:0000259" key="4">
    <source>
        <dbReference type="Pfam" id="PF24474"/>
    </source>
</evidence>
<feature type="transmembrane region" description="Helical" evidence="2">
    <location>
        <begin position="666"/>
        <end position="687"/>
    </location>
</feature>
<dbReference type="PANTHER" id="PTHR22050">
    <property type="entry name" value="RW1 PROTEIN HOMOLOG"/>
    <property type="match status" value="1"/>
</dbReference>
<feature type="region of interest" description="Disordered" evidence="1">
    <location>
        <begin position="161"/>
        <end position="201"/>
    </location>
</feature>
<feature type="region of interest" description="Disordered" evidence="1">
    <location>
        <begin position="755"/>
        <end position="862"/>
    </location>
</feature>
<sequence length="1434" mass="153352">MEEIREGIVWRMTVQAVPTLLSCLAFTSFSPLFFVGSIPFSLLFVTLSVLISVASWCWSPHEGVFSADENEAKYSSLYIDCSRVSSKLGNRSWWCCGEAPRGFQLAMLFLTWALLFLLLCMPSMANAEIGKAQADTDSLSSLGDGQEILEVTFKDLDVETASQSVDSGGPEKRNDDVTSGPVVENAQEEQNSEQSSFDSSVDSFQSEAHIPALDGKVELQSCRALVRSGQQVTCAAPDLFPALEADGASELCDCSKVSSEDRSSSCNSDGPVFPSLLEFGQQPLHQRQVAFLTIMNSCNGSKLSLLAAKSDNRQFFVTGFSEKFLAPGGTLKLPVYYLPAYVGAARGSIIIETRTEPLVVQLQGEGVASLYKMKVRVHEKSHYVISIFNPFKDTLFVEEAVVTPKRDDESSEERKRSPDLVSLSTLENEIVIEAQEECLKQDGNNSQNEDGLLMRVGETWELPGQTSGDILDFKICLNQGEVFRGLFHIRVTGPSLDSKGITLVYPFSSRVSRPSPVLSVPHTLDFGMLVGDQASSQPLVLQNSGEQLVQVEDVYEVPVDSKIKIDYKKGKILLPNSETEVANVTYSGQNQPYESSACKRSQKIIVRTNSTIGHLIEIPYRAMVLQCLQSPPAMAFGTGSLGTGGDLEGSHTGQLGITDLLMDYKVFMGLLICGLLVGTLVFFHVVVHDTELPTLSGDIGKGGGCHRRSMSRVSPLIKKRNKILKMWGWGALATVVDGIWTAFGSSLWTKDCNTPSPDYSLPRSVTPAPTPAPSATPLPKSSTGGSGASGPGSVQTGGRKGSADRKNSGSAKSEQSRNSKGNGEPSGGGSPVTPRDSNHHPSSVKQPKASKFLRPENTSAKHAVCVEDSVDVSRVVKDETVATAPVQEIEPIQVIAPAQSTGPIIDSSIKESPKNITSTYSCVPVAQKTGSPCAQPVEREKRKRRKKSSKHDVASHLGTSGGVSPASPTSPVAPFRSTWPVSPPSPDKKSDQSTASLSPRSMGSVDLAEAAPLPKLKVKILNSPKVTNRAPVTSATESPRRSIATPSQLQPRLQGKAAEHRRPSPLERGRGPSVSRKSNFSEWAAVARKKPSSTGSSKGSESGDGSHSYRASRHPHQKVGYDAFTGSEDGTVSAASFTTSASFPRLNSRPGESRASLCDFGIDSFDTFVVPPPAIAPALRAPGAKITKQAPTSEPSWSSLGITPSPDLHGGRIEDSSRDSWHASTSFSGQSSGELVYDIWGNHFGNLSQCSSSSEPSFQTGLEKEIDPVNSFHRLLVPEHVQQSEPLFPGTTGYVGDMSPTAAALYATRFKGFFSEGSTFGGLDDSRPASPASVHDLPDQLYPIDGAGSSEASKLGSVGGQTLMANHVKPRLRVPYSPPMGCVATTAFSTPAFSPLGTPTHALSSTSSGSKHSFWAHDNSSLPEKVVSPTLSLI</sequence>
<feature type="compositionally biased region" description="Polar residues" evidence="1">
    <location>
        <begin position="808"/>
        <end position="821"/>
    </location>
</feature>
<evidence type="ECO:0008006" key="7">
    <source>
        <dbReference type="Google" id="ProtNLM"/>
    </source>
</evidence>
<keyword evidence="2" id="KW-0812">Transmembrane</keyword>
<evidence type="ECO:0000313" key="6">
    <source>
        <dbReference type="Proteomes" id="UP000822688"/>
    </source>
</evidence>
<feature type="region of interest" description="Disordered" evidence="1">
    <location>
        <begin position="1185"/>
        <end position="1229"/>
    </location>
</feature>
<proteinExistence type="predicted"/>
<evidence type="ECO:0000256" key="2">
    <source>
        <dbReference type="SAM" id="Phobius"/>
    </source>
</evidence>
<name>A0A8T0J659_CERPU</name>
<feature type="compositionally biased region" description="Basic and acidic residues" evidence="1">
    <location>
        <begin position="1057"/>
        <end position="1070"/>
    </location>
</feature>
<keyword evidence="2" id="KW-0472">Membrane</keyword>
<feature type="compositionally biased region" description="Low complexity" evidence="1">
    <location>
        <begin position="1092"/>
        <end position="1108"/>
    </location>
</feature>
<feature type="transmembrane region" description="Helical" evidence="2">
    <location>
        <begin position="726"/>
        <end position="748"/>
    </location>
</feature>
<feature type="compositionally biased region" description="Low complexity" evidence="1">
    <location>
        <begin position="192"/>
        <end position="201"/>
    </location>
</feature>
<dbReference type="InterPro" id="IPR056001">
    <property type="entry name" value="DUF7579"/>
</dbReference>
<gene>
    <name evidence="5" type="ORF">KC19_1G174200</name>
</gene>
<feature type="domain" description="DUF7579" evidence="4">
    <location>
        <begin position="538"/>
        <end position="629"/>
    </location>
</feature>
<feature type="region of interest" description="Disordered" evidence="1">
    <location>
        <begin position="924"/>
        <end position="1116"/>
    </location>
</feature>
<organism evidence="5 6">
    <name type="scientific">Ceratodon purpureus</name>
    <name type="common">Fire moss</name>
    <name type="synonym">Dicranum purpureum</name>
    <dbReference type="NCBI Taxonomy" id="3225"/>
    <lineage>
        <taxon>Eukaryota</taxon>
        <taxon>Viridiplantae</taxon>
        <taxon>Streptophyta</taxon>
        <taxon>Embryophyta</taxon>
        <taxon>Bryophyta</taxon>
        <taxon>Bryophytina</taxon>
        <taxon>Bryopsida</taxon>
        <taxon>Dicranidae</taxon>
        <taxon>Pseudoditrichales</taxon>
        <taxon>Ditrichaceae</taxon>
        <taxon>Ceratodon</taxon>
    </lineage>
</organism>
<feature type="compositionally biased region" description="Basic and acidic residues" evidence="1">
    <location>
        <begin position="1209"/>
        <end position="1221"/>
    </location>
</feature>
<feature type="transmembrane region" description="Helical" evidence="2">
    <location>
        <begin position="105"/>
        <end position="125"/>
    </location>
</feature>
<keyword evidence="6" id="KW-1185">Reference proteome</keyword>
<dbReference type="EMBL" id="CM026421">
    <property type="protein sequence ID" value="KAG0591414.1"/>
    <property type="molecule type" value="Genomic_DNA"/>
</dbReference>
<feature type="domain" description="Transmembrane protein 131-like N-terminal" evidence="3">
    <location>
        <begin position="274"/>
        <end position="353"/>
    </location>
</feature>
<dbReference type="Proteomes" id="UP000822688">
    <property type="component" value="Chromosome 1"/>
</dbReference>
<evidence type="ECO:0000256" key="1">
    <source>
        <dbReference type="SAM" id="MobiDB-lite"/>
    </source>
</evidence>
<dbReference type="PANTHER" id="PTHR22050:SF0">
    <property type="entry name" value="TRANSMEMBRANE PROTEIN 131 HOMOLOG"/>
    <property type="match status" value="1"/>
</dbReference>
<dbReference type="Gene3D" id="2.60.40.10">
    <property type="entry name" value="Immunoglobulins"/>
    <property type="match status" value="1"/>
</dbReference>
<accession>A0A8T0J659</accession>
<feature type="transmembrane region" description="Helical" evidence="2">
    <location>
        <begin position="12"/>
        <end position="34"/>
    </location>
</feature>
<evidence type="ECO:0000259" key="3">
    <source>
        <dbReference type="Pfam" id="PF12371"/>
    </source>
</evidence>
<feature type="compositionally biased region" description="Polar residues" evidence="1">
    <location>
        <begin position="992"/>
        <end position="1001"/>
    </location>
</feature>
<comment type="caution">
    <text evidence="5">The sequence shown here is derived from an EMBL/GenBank/DDBJ whole genome shotgun (WGS) entry which is preliminary data.</text>
</comment>
<feature type="transmembrane region" description="Helical" evidence="2">
    <location>
        <begin position="40"/>
        <end position="58"/>
    </location>
</feature>
<dbReference type="InterPro" id="IPR022113">
    <property type="entry name" value="TMEM131L_N"/>
</dbReference>
<dbReference type="GO" id="GO:0016020">
    <property type="term" value="C:membrane"/>
    <property type="evidence" value="ECO:0007669"/>
    <property type="project" value="TreeGrafter"/>
</dbReference>
<feature type="compositionally biased region" description="Low complexity" evidence="1">
    <location>
        <begin position="962"/>
        <end position="974"/>
    </location>
</feature>
<feature type="compositionally biased region" description="Polar residues" evidence="1">
    <location>
        <begin position="1024"/>
        <end position="1037"/>
    </location>
</feature>
<dbReference type="Pfam" id="PF24474">
    <property type="entry name" value="DUF7579"/>
    <property type="match status" value="1"/>
</dbReference>
<reference evidence="5" key="1">
    <citation type="submission" date="2020-06" db="EMBL/GenBank/DDBJ databases">
        <title>WGS assembly of Ceratodon purpureus strain R40.</title>
        <authorList>
            <person name="Carey S.B."/>
            <person name="Jenkins J."/>
            <person name="Shu S."/>
            <person name="Lovell J.T."/>
            <person name="Sreedasyam A."/>
            <person name="Maumus F."/>
            <person name="Tiley G.P."/>
            <person name="Fernandez-Pozo N."/>
            <person name="Barry K."/>
            <person name="Chen C."/>
            <person name="Wang M."/>
            <person name="Lipzen A."/>
            <person name="Daum C."/>
            <person name="Saski C.A."/>
            <person name="Payton A.C."/>
            <person name="Mcbreen J.C."/>
            <person name="Conrad R.E."/>
            <person name="Kollar L.M."/>
            <person name="Olsson S."/>
            <person name="Huttunen S."/>
            <person name="Landis J.B."/>
            <person name="Wickett N.J."/>
            <person name="Johnson M.G."/>
            <person name="Rensing S.A."/>
            <person name="Grimwood J."/>
            <person name="Schmutz J."/>
            <person name="Mcdaniel S.F."/>
        </authorList>
    </citation>
    <scope>NUCLEOTIDE SEQUENCE</scope>
    <source>
        <strain evidence="5">R40</strain>
    </source>
</reference>
<keyword evidence="2" id="KW-1133">Transmembrane helix</keyword>
<dbReference type="PROSITE" id="PS51257">
    <property type="entry name" value="PROKAR_LIPOPROTEIN"/>
    <property type="match status" value="1"/>
</dbReference>